<dbReference type="PROSITE" id="PS50969">
    <property type="entry name" value="FCP1"/>
    <property type="match status" value="1"/>
</dbReference>
<evidence type="ECO:0000313" key="15">
    <source>
        <dbReference type="EMBL" id="KNE66772.1"/>
    </source>
</evidence>
<dbReference type="EC" id="3.1.3.16" evidence="3"/>
<reference evidence="15 16" key="1">
    <citation type="submission" date="2009-11" db="EMBL/GenBank/DDBJ databases">
        <title>Annotation of Allomyces macrogynus ATCC 38327.</title>
        <authorList>
            <consortium name="The Broad Institute Genome Sequencing Platform"/>
            <person name="Russ C."/>
            <person name="Cuomo C."/>
            <person name="Burger G."/>
            <person name="Gray M.W."/>
            <person name="Holland P.W.H."/>
            <person name="King N."/>
            <person name="Lang F.B.F."/>
            <person name="Roger A.J."/>
            <person name="Ruiz-Trillo I."/>
            <person name="Young S.K."/>
            <person name="Zeng Q."/>
            <person name="Gargeya S."/>
            <person name="Fitzgerald M."/>
            <person name="Haas B."/>
            <person name="Abouelleil A."/>
            <person name="Alvarado L."/>
            <person name="Arachchi H.M."/>
            <person name="Berlin A."/>
            <person name="Chapman S.B."/>
            <person name="Gearin G."/>
            <person name="Goldberg J."/>
            <person name="Griggs A."/>
            <person name="Gujja S."/>
            <person name="Hansen M."/>
            <person name="Heiman D."/>
            <person name="Howarth C."/>
            <person name="Larimer J."/>
            <person name="Lui A."/>
            <person name="MacDonald P.J.P."/>
            <person name="McCowen C."/>
            <person name="Montmayeur A."/>
            <person name="Murphy C."/>
            <person name="Neiman D."/>
            <person name="Pearson M."/>
            <person name="Priest M."/>
            <person name="Roberts A."/>
            <person name="Saif S."/>
            <person name="Shea T."/>
            <person name="Sisk P."/>
            <person name="Stolte C."/>
            <person name="Sykes S."/>
            <person name="Wortman J."/>
            <person name="Nusbaum C."/>
            <person name="Birren B."/>
        </authorList>
    </citation>
    <scope>NUCLEOTIDE SEQUENCE [LARGE SCALE GENOMIC DNA]</scope>
    <source>
        <strain evidence="15 16">ATCC 38327</strain>
    </source>
</reference>
<dbReference type="EMBL" id="GG745351">
    <property type="protein sequence ID" value="KNE66772.1"/>
    <property type="molecule type" value="Genomic_DNA"/>
</dbReference>
<dbReference type="VEuPathDB" id="FungiDB:AMAG_11267"/>
<dbReference type="Proteomes" id="UP000054350">
    <property type="component" value="Unassembled WGS sequence"/>
</dbReference>
<feature type="region of interest" description="Disordered" evidence="12">
    <location>
        <begin position="113"/>
        <end position="154"/>
    </location>
</feature>
<evidence type="ECO:0000259" key="14">
    <source>
        <dbReference type="PROSITE" id="PS50969"/>
    </source>
</evidence>
<evidence type="ECO:0000256" key="5">
    <source>
        <dbReference type="ARBA" id="ARBA00022801"/>
    </source>
</evidence>
<dbReference type="GO" id="GO:0046872">
    <property type="term" value="F:metal ion binding"/>
    <property type="evidence" value="ECO:0007669"/>
    <property type="project" value="UniProtKB-KW"/>
</dbReference>
<dbReference type="eggNOG" id="KOG1605">
    <property type="taxonomic scope" value="Eukaryota"/>
</dbReference>
<dbReference type="InterPro" id="IPR051658">
    <property type="entry name" value="UBLCP1"/>
</dbReference>
<dbReference type="InterPro" id="IPR004274">
    <property type="entry name" value="FCP1_dom"/>
</dbReference>
<dbReference type="PROSITE" id="PS50053">
    <property type="entry name" value="UBIQUITIN_2"/>
    <property type="match status" value="1"/>
</dbReference>
<organism evidence="15 16">
    <name type="scientific">Allomyces macrogynus (strain ATCC 38327)</name>
    <name type="common">Allomyces javanicus var. macrogynus</name>
    <dbReference type="NCBI Taxonomy" id="578462"/>
    <lineage>
        <taxon>Eukaryota</taxon>
        <taxon>Fungi</taxon>
        <taxon>Fungi incertae sedis</taxon>
        <taxon>Blastocladiomycota</taxon>
        <taxon>Blastocladiomycetes</taxon>
        <taxon>Blastocladiales</taxon>
        <taxon>Blastocladiaceae</taxon>
        <taxon>Allomyces</taxon>
    </lineage>
</organism>
<reference evidence="16" key="2">
    <citation type="submission" date="2009-11" db="EMBL/GenBank/DDBJ databases">
        <title>The Genome Sequence of Allomyces macrogynus strain ATCC 38327.</title>
        <authorList>
            <consortium name="The Broad Institute Genome Sequencing Platform"/>
            <person name="Russ C."/>
            <person name="Cuomo C."/>
            <person name="Shea T."/>
            <person name="Young S.K."/>
            <person name="Zeng Q."/>
            <person name="Koehrsen M."/>
            <person name="Haas B."/>
            <person name="Borodovsky M."/>
            <person name="Guigo R."/>
            <person name="Alvarado L."/>
            <person name="Berlin A."/>
            <person name="Borenstein D."/>
            <person name="Chen Z."/>
            <person name="Engels R."/>
            <person name="Freedman E."/>
            <person name="Gellesch M."/>
            <person name="Goldberg J."/>
            <person name="Griggs A."/>
            <person name="Gujja S."/>
            <person name="Heiman D."/>
            <person name="Hepburn T."/>
            <person name="Howarth C."/>
            <person name="Jen D."/>
            <person name="Larson L."/>
            <person name="Lewis B."/>
            <person name="Mehta T."/>
            <person name="Park D."/>
            <person name="Pearson M."/>
            <person name="Roberts A."/>
            <person name="Saif S."/>
            <person name="Shenoy N."/>
            <person name="Sisk P."/>
            <person name="Stolte C."/>
            <person name="Sykes S."/>
            <person name="Walk T."/>
            <person name="White J."/>
            <person name="Yandava C."/>
            <person name="Burger G."/>
            <person name="Gray M.W."/>
            <person name="Holland P.W.H."/>
            <person name="King N."/>
            <person name="Lang F.B.F."/>
            <person name="Roger A.J."/>
            <person name="Ruiz-Trillo I."/>
            <person name="Lander E."/>
            <person name="Nusbaum C."/>
        </authorList>
    </citation>
    <scope>NUCLEOTIDE SEQUENCE [LARGE SCALE GENOMIC DNA]</scope>
    <source>
        <strain evidence="16">ATCC 38327</strain>
    </source>
</reference>
<keyword evidence="8" id="KW-0539">Nucleus</keyword>
<dbReference type="OMA" id="TVHTPKY"/>
<keyword evidence="5 15" id="KW-0378">Hydrolase</keyword>
<evidence type="ECO:0000256" key="1">
    <source>
        <dbReference type="ARBA" id="ARBA00001946"/>
    </source>
</evidence>
<dbReference type="NCBIfam" id="TIGR02245">
    <property type="entry name" value="HAD_IIID1"/>
    <property type="match status" value="1"/>
</dbReference>
<comment type="catalytic activity">
    <reaction evidence="11">
        <text>O-phospho-L-threonyl-[protein] + H2O = L-threonyl-[protein] + phosphate</text>
        <dbReference type="Rhea" id="RHEA:47004"/>
        <dbReference type="Rhea" id="RHEA-COMP:11060"/>
        <dbReference type="Rhea" id="RHEA-COMP:11605"/>
        <dbReference type="ChEBI" id="CHEBI:15377"/>
        <dbReference type="ChEBI" id="CHEBI:30013"/>
        <dbReference type="ChEBI" id="CHEBI:43474"/>
        <dbReference type="ChEBI" id="CHEBI:61977"/>
        <dbReference type="EC" id="3.1.3.16"/>
    </reaction>
</comment>
<evidence type="ECO:0000256" key="3">
    <source>
        <dbReference type="ARBA" id="ARBA00013081"/>
    </source>
</evidence>
<dbReference type="GO" id="GO:0090364">
    <property type="term" value="P:regulation of proteasome assembly"/>
    <property type="evidence" value="ECO:0007669"/>
    <property type="project" value="InterPro"/>
</dbReference>
<sequence>MDPPHDPAESSPPAALELAVKWAGSHTSRIILVTGGALPVLPPTDPATTLVLDLASATVGDLKHALAGATRVPADAQKLLGLVRGKLPADDTNLAALDLKPGTTVRLMGTPVADRFVEPAPPPRGKKRGSEDEAQGGVEKRQVLAAPDDEDVDGGADEVEEVVDLVRLPHIMLLLEQYTRQTEINLIHAPRPGKRLLVLDLDHTIFDCRARGVRNRSDLLRPGTHDMLATLYAHYDLVIWSQTSWHALERKVTDMGLLTHPQYSISFVLDRTAMFEVTSPTRDTPHQVKPLAIIWARFPGIYAPHNTVHIDDLSRNFALNPRNGIKVSPWHVAKGAKAPDNECAKVTRYLVHLAGNVEDVTAVDHRKWRKFLPKK</sequence>
<dbReference type="SUPFAM" id="SSF56784">
    <property type="entry name" value="HAD-like"/>
    <property type="match status" value="1"/>
</dbReference>
<comment type="subcellular location">
    <subcellularLocation>
        <location evidence="2">Nucleus</location>
    </subcellularLocation>
</comment>
<comment type="catalytic activity">
    <reaction evidence="10">
        <text>O-phospho-L-seryl-[protein] + H2O = L-seryl-[protein] + phosphate</text>
        <dbReference type="Rhea" id="RHEA:20629"/>
        <dbReference type="Rhea" id="RHEA-COMP:9863"/>
        <dbReference type="Rhea" id="RHEA-COMP:11604"/>
        <dbReference type="ChEBI" id="CHEBI:15377"/>
        <dbReference type="ChEBI" id="CHEBI:29999"/>
        <dbReference type="ChEBI" id="CHEBI:43474"/>
        <dbReference type="ChEBI" id="CHEBI:83421"/>
        <dbReference type="EC" id="3.1.3.16"/>
    </reaction>
</comment>
<dbReference type="PANTHER" id="PTHR48493">
    <property type="entry name" value="UBIQUITIN-LIKE DOMAIN-CONTAINING CTD PHOSPHATASE 1"/>
    <property type="match status" value="1"/>
</dbReference>
<dbReference type="OrthoDB" id="1711508at2759"/>
<dbReference type="GO" id="GO:0005634">
    <property type="term" value="C:nucleus"/>
    <property type="evidence" value="ECO:0007669"/>
    <property type="project" value="UniProtKB-SubCell"/>
</dbReference>
<dbReference type="InterPro" id="IPR000626">
    <property type="entry name" value="Ubiquitin-like_dom"/>
</dbReference>
<evidence type="ECO:0000259" key="13">
    <source>
        <dbReference type="PROSITE" id="PS50053"/>
    </source>
</evidence>
<accession>A0A0L0SW82</accession>
<protein>
    <recommendedName>
        <fullName evidence="3">protein-serine/threonine phosphatase</fullName>
        <ecNumber evidence="3">3.1.3.16</ecNumber>
    </recommendedName>
    <alternativeName>
        <fullName evidence="9">Nuclear proteasome inhibitor UBLCP1</fullName>
    </alternativeName>
</protein>
<evidence type="ECO:0000256" key="6">
    <source>
        <dbReference type="ARBA" id="ARBA00022842"/>
    </source>
</evidence>
<evidence type="ECO:0000256" key="7">
    <source>
        <dbReference type="ARBA" id="ARBA00022912"/>
    </source>
</evidence>
<evidence type="ECO:0000256" key="9">
    <source>
        <dbReference type="ARBA" id="ARBA00032039"/>
    </source>
</evidence>
<dbReference type="STRING" id="578462.A0A0L0SW82"/>
<keyword evidence="16" id="KW-1185">Reference proteome</keyword>
<feature type="domain" description="Ubiquitin-like" evidence="13">
    <location>
        <begin position="56"/>
        <end position="108"/>
    </location>
</feature>
<dbReference type="InterPro" id="IPR029071">
    <property type="entry name" value="Ubiquitin-like_domsf"/>
</dbReference>
<keyword evidence="4" id="KW-0479">Metal-binding</keyword>
<dbReference type="GO" id="GO:0004722">
    <property type="term" value="F:protein serine/threonine phosphatase activity"/>
    <property type="evidence" value="ECO:0007669"/>
    <property type="project" value="UniProtKB-EC"/>
</dbReference>
<evidence type="ECO:0000256" key="12">
    <source>
        <dbReference type="SAM" id="MobiDB-lite"/>
    </source>
</evidence>
<evidence type="ECO:0000256" key="11">
    <source>
        <dbReference type="ARBA" id="ARBA00048336"/>
    </source>
</evidence>
<evidence type="ECO:0000256" key="10">
    <source>
        <dbReference type="ARBA" id="ARBA00047761"/>
    </source>
</evidence>
<gene>
    <name evidence="15" type="ORF">AMAG_11267</name>
</gene>
<evidence type="ECO:0000256" key="4">
    <source>
        <dbReference type="ARBA" id="ARBA00022723"/>
    </source>
</evidence>
<evidence type="ECO:0000256" key="8">
    <source>
        <dbReference type="ARBA" id="ARBA00023242"/>
    </source>
</evidence>
<dbReference type="SMART" id="SM00577">
    <property type="entry name" value="CPDc"/>
    <property type="match status" value="1"/>
</dbReference>
<dbReference type="InterPro" id="IPR011943">
    <property type="entry name" value="HAD-SF_hydro_IIID"/>
</dbReference>
<evidence type="ECO:0000313" key="16">
    <source>
        <dbReference type="Proteomes" id="UP000054350"/>
    </source>
</evidence>
<dbReference type="Gene3D" id="3.40.50.1000">
    <property type="entry name" value="HAD superfamily/HAD-like"/>
    <property type="match status" value="1"/>
</dbReference>
<comment type="cofactor">
    <cofactor evidence="1">
        <name>Mg(2+)</name>
        <dbReference type="ChEBI" id="CHEBI:18420"/>
    </cofactor>
</comment>
<keyword evidence="6" id="KW-0460">Magnesium</keyword>
<dbReference type="InterPro" id="IPR023214">
    <property type="entry name" value="HAD_sf"/>
</dbReference>
<evidence type="ECO:0000256" key="2">
    <source>
        <dbReference type="ARBA" id="ARBA00004123"/>
    </source>
</evidence>
<dbReference type="PANTHER" id="PTHR48493:SF1">
    <property type="entry name" value="UBIQUITIN-LIKE DOMAIN-CONTAINING CTD PHOSPHATASE 1"/>
    <property type="match status" value="1"/>
</dbReference>
<dbReference type="InterPro" id="IPR036412">
    <property type="entry name" value="HAD-like_sf"/>
</dbReference>
<dbReference type="AlphaFoldDB" id="A0A0L0SW82"/>
<dbReference type="SUPFAM" id="SSF54236">
    <property type="entry name" value="Ubiquitin-like"/>
    <property type="match status" value="1"/>
</dbReference>
<feature type="domain" description="FCP1 homology" evidence="14">
    <location>
        <begin position="190"/>
        <end position="353"/>
    </location>
</feature>
<dbReference type="Pfam" id="PF03031">
    <property type="entry name" value="NIF"/>
    <property type="match status" value="1"/>
</dbReference>
<keyword evidence="7" id="KW-0904">Protein phosphatase</keyword>
<name>A0A0L0SW82_ALLM3</name>
<dbReference type="Gene3D" id="3.10.20.90">
    <property type="entry name" value="Phosphatidylinositol 3-kinase Catalytic Subunit, Chain A, domain 1"/>
    <property type="match status" value="1"/>
</dbReference>
<proteinExistence type="predicted"/>